<dbReference type="Gene3D" id="3.30.70.360">
    <property type="match status" value="1"/>
</dbReference>
<accession>A0A4U6QGF8</accession>
<dbReference type="PANTHER" id="PTHR11014:SF63">
    <property type="entry name" value="METALLOPEPTIDASE, PUTATIVE (AFU_ORTHOLOGUE AFUA_6G09600)-RELATED"/>
    <property type="match status" value="1"/>
</dbReference>
<dbReference type="GO" id="GO:0046872">
    <property type="term" value="F:metal ion binding"/>
    <property type="evidence" value="ECO:0007669"/>
    <property type="project" value="UniProtKB-KW"/>
</dbReference>
<comment type="caution">
    <text evidence="4">The sequence shown here is derived from an EMBL/GenBank/DDBJ whole genome shotgun (WGS) entry which is preliminary data.</text>
</comment>
<keyword evidence="1 4" id="KW-0378">Hydrolase</keyword>
<dbReference type="AlphaFoldDB" id="A0A4U6QGF8"/>
<protein>
    <submittedName>
        <fullName evidence="4">Amidohydrolase</fullName>
    </submittedName>
</protein>
<feature type="binding site" evidence="2">
    <location>
        <position position="105"/>
    </location>
    <ligand>
        <name>Mn(2+)</name>
        <dbReference type="ChEBI" id="CHEBI:29035"/>
        <label>2</label>
    </ligand>
</feature>
<evidence type="ECO:0000259" key="3">
    <source>
        <dbReference type="Pfam" id="PF07687"/>
    </source>
</evidence>
<keyword evidence="2" id="KW-0479">Metal-binding</keyword>
<feature type="binding site" evidence="2">
    <location>
        <position position="165"/>
    </location>
    <ligand>
        <name>Mn(2+)</name>
        <dbReference type="ChEBI" id="CHEBI:29035"/>
        <label>2</label>
    </ligand>
</feature>
<dbReference type="FunFam" id="3.30.70.360:FF:000001">
    <property type="entry name" value="N-acetyldiaminopimelate deacetylase"/>
    <property type="match status" value="1"/>
</dbReference>
<feature type="binding site" evidence="2">
    <location>
        <position position="103"/>
    </location>
    <ligand>
        <name>Mn(2+)</name>
        <dbReference type="ChEBI" id="CHEBI:29035"/>
        <label>2</label>
    </ligand>
</feature>
<dbReference type="GO" id="GO:0050118">
    <property type="term" value="F:N-acetyldiaminopimelate deacetylase activity"/>
    <property type="evidence" value="ECO:0007669"/>
    <property type="project" value="UniProtKB-ARBA"/>
</dbReference>
<dbReference type="InterPro" id="IPR002933">
    <property type="entry name" value="Peptidase_M20"/>
</dbReference>
<evidence type="ECO:0000256" key="1">
    <source>
        <dbReference type="ARBA" id="ARBA00022801"/>
    </source>
</evidence>
<dbReference type="Pfam" id="PF01546">
    <property type="entry name" value="Peptidase_M20"/>
    <property type="match status" value="1"/>
</dbReference>
<evidence type="ECO:0000313" key="4">
    <source>
        <dbReference type="EMBL" id="TKV59300.1"/>
    </source>
</evidence>
<feature type="binding site" evidence="2">
    <location>
        <position position="138"/>
    </location>
    <ligand>
        <name>Mn(2+)</name>
        <dbReference type="ChEBI" id="CHEBI:29035"/>
        <label>2</label>
    </ligand>
</feature>
<dbReference type="SUPFAM" id="SSF55031">
    <property type="entry name" value="Bacterial exopeptidase dimerisation domain"/>
    <property type="match status" value="1"/>
</dbReference>
<dbReference type="GO" id="GO:0019877">
    <property type="term" value="P:diaminopimelate biosynthetic process"/>
    <property type="evidence" value="ECO:0007669"/>
    <property type="project" value="UniProtKB-ARBA"/>
</dbReference>
<dbReference type="PIRSF" id="PIRSF005962">
    <property type="entry name" value="Pept_M20D_amidohydro"/>
    <property type="match status" value="1"/>
</dbReference>
<feature type="domain" description="Peptidase M20 dimerisation" evidence="3">
    <location>
        <begin position="187"/>
        <end position="281"/>
    </location>
</feature>
<dbReference type="InterPro" id="IPR017439">
    <property type="entry name" value="Amidohydrolase"/>
</dbReference>
<keyword evidence="2" id="KW-0464">Manganese</keyword>
<dbReference type="NCBIfam" id="TIGR01891">
    <property type="entry name" value="amidohydrolases"/>
    <property type="match status" value="1"/>
</dbReference>
<keyword evidence="5" id="KW-1185">Reference proteome</keyword>
<dbReference type="InterPro" id="IPR036264">
    <property type="entry name" value="Bact_exopeptidase_dim_dom"/>
</dbReference>
<dbReference type="OrthoDB" id="9777385at2"/>
<proteinExistence type="predicted"/>
<comment type="cofactor">
    <cofactor evidence="2">
        <name>Mn(2+)</name>
        <dbReference type="ChEBI" id="CHEBI:29035"/>
    </cofactor>
    <text evidence="2">The Mn(2+) ion enhances activity.</text>
</comment>
<gene>
    <name evidence="4" type="ORF">FDO65_11630</name>
</gene>
<dbReference type="Gene3D" id="3.40.630.10">
    <property type="entry name" value="Zn peptidases"/>
    <property type="match status" value="1"/>
</dbReference>
<dbReference type="EMBL" id="SZZH01000002">
    <property type="protein sequence ID" value="TKV59300.1"/>
    <property type="molecule type" value="Genomic_DNA"/>
</dbReference>
<dbReference type="SUPFAM" id="SSF53187">
    <property type="entry name" value="Zn-dependent exopeptidases"/>
    <property type="match status" value="1"/>
</dbReference>
<evidence type="ECO:0000313" key="5">
    <source>
        <dbReference type="Proteomes" id="UP000306985"/>
    </source>
</evidence>
<dbReference type="PANTHER" id="PTHR11014">
    <property type="entry name" value="PEPTIDASE M20 FAMILY MEMBER"/>
    <property type="match status" value="1"/>
</dbReference>
<name>A0A4U6QGF8_9ACTN</name>
<dbReference type="Proteomes" id="UP000306985">
    <property type="component" value="Unassembled WGS sequence"/>
</dbReference>
<evidence type="ECO:0000256" key="2">
    <source>
        <dbReference type="PIRSR" id="PIRSR005962-1"/>
    </source>
</evidence>
<dbReference type="Pfam" id="PF07687">
    <property type="entry name" value="M20_dimer"/>
    <property type="match status" value="1"/>
</dbReference>
<sequence length="419" mass="43211">MPSTTAPLPDVYRDLHAHPELSFAETRTAAVIVGRLRGLGYDVSEGVGGTGVVAVLRRGDGPRVLLRADMDGLPVREDTGLDYASDVETTTPDGRTVPVMHACGHDMHVTALLGALQQLQADPGWRGEILAVFQPAEEKGAGARAMIDDGLYERFGAPVVVLGQHVAPLPVGVLGLRDGPAFAASDSLRITVFGRGGHGSRPETTVDPVVLAASTILRLQTVVSREVSAAEQVVLTIGSVHAGDAGNIIPDRAVLEVSIRTFDTLVRARVLAAVDRIVAGEAATAGADIPPTVESLNAFPAVVNDSAAADRVRVAFDRALPAAMVIDPGVVTGSEDVGLLASAANAPCVYWLLGGADPARFSGLAGPAEIARRVAELPSNHSPYFAPVVEPTIELGASALATAARAWLVTDEGSPGGAS</sequence>
<dbReference type="InterPro" id="IPR011650">
    <property type="entry name" value="Peptidase_M20_dimer"/>
</dbReference>
<organism evidence="4 5">
    <name type="scientific">Nakamurella flava</name>
    <dbReference type="NCBI Taxonomy" id="2576308"/>
    <lineage>
        <taxon>Bacteria</taxon>
        <taxon>Bacillati</taxon>
        <taxon>Actinomycetota</taxon>
        <taxon>Actinomycetes</taxon>
        <taxon>Nakamurellales</taxon>
        <taxon>Nakamurellaceae</taxon>
        <taxon>Nakamurella</taxon>
    </lineage>
</organism>
<reference evidence="4 5" key="1">
    <citation type="submission" date="2019-05" db="EMBL/GenBank/DDBJ databases">
        <title>Nakamurella sp. N5BH11, whole genome shotgun sequence.</title>
        <authorList>
            <person name="Tuo L."/>
        </authorList>
    </citation>
    <scope>NUCLEOTIDE SEQUENCE [LARGE SCALE GENOMIC DNA]</scope>
    <source>
        <strain evidence="4 5">N5BH11</strain>
    </source>
</reference>